<feature type="compositionally biased region" description="Low complexity" evidence="3">
    <location>
        <begin position="76"/>
        <end position="90"/>
    </location>
</feature>
<dbReference type="InterPro" id="IPR036388">
    <property type="entry name" value="WH-like_DNA-bd_sf"/>
</dbReference>
<gene>
    <name evidence="5" type="ORF">LTR97_008108</name>
</gene>
<evidence type="ECO:0000259" key="4">
    <source>
        <dbReference type="PROSITE" id="PS50934"/>
    </source>
</evidence>
<dbReference type="SUPFAM" id="SSF54373">
    <property type="entry name" value="FAD-linked reductases, C-terminal domain"/>
    <property type="match status" value="1"/>
</dbReference>
<feature type="region of interest" description="Disordered" evidence="3">
    <location>
        <begin position="1"/>
        <end position="94"/>
    </location>
</feature>
<evidence type="ECO:0000256" key="2">
    <source>
        <dbReference type="ARBA" id="ARBA00023002"/>
    </source>
</evidence>
<dbReference type="GO" id="GO:0006338">
    <property type="term" value="P:chromatin remodeling"/>
    <property type="evidence" value="ECO:0007669"/>
    <property type="project" value="TreeGrafter"/>
</dbReference>
<dbReference type="Proteomes" id="UP001310594">
    <property type="component" value="Unassembled WGS sequence"/>
</dbReference>
<dbReference type="SMART" id="SM00398">
    <property type="entry name" value="HMG"/>
    <property type="match status" value="1"/>
</dbReference>
<feature type="region of interest" description="Disordered" evidence="3">
    <location>
        <begin position="118"/>
        <end position="165"/>
    </location>
</feature>
<feature type="domain" description="SWIRM" evidence="4">
    <location>
        <begin position="205"/>
        <end position="300"/>
    </location>
</feature>
<feature type="compositionally biased region" description="Basic residues" evidence="3">
    <location>
        <begin position="493"/>
        <end position="506"/>
    </location>
</feature>
<dbReference type="PANTHER" id="PTHR10742">
    <property type="entry name" value="FLAVIN MONOAMINE OXIDASE"/>
    <property type="match status" value="1"/>
</dbReference>
<comment type="caution">
    <text evidence="5">The sequence shown here is derived from an EMBL/GenBank/DDBJ whole genome shotgun (WGS) entry which is preliminary data.</text>
</comment>
<dbReference type="InterPro" id="IPR007526">
    <property type="entry name" value="SWIRM"/>
</dbReference>
<evidence type="ECO:0000313" key="6">
    <source>
        <dbReference type="Proteomes" id="UP001310594"/>
    </source>
</evidence>
<dbReference type="GO" id="GO:0010468">
    <property type="term" value="P:regulation of gene expression"/>
    <property type="evidence" value="ECO:0007669"/>
    <property type="project" value="UniProtKB-ARBA"/>
</dbReference>
<dbReference type="InterPro" id="IPR036910">
    <property type="entry name" value="HMG_box_dom_sf"/>
</dbReference>
<dbReference type="InterPro" id="IPR009057">
    <property type="entry name" value="Homeodomain-like_sf"/>
</dbReference>
<dbReference type="EMBL" id="JAVRQU010000012">
    <property type="protein sequence ID" value="KAK5696804.1"/>
    <property type="molecule type" value="Genomic_DNA"/>
</dbReference>
<dbReference type="Pfam" id="PF00505">
    <property type="entry name" value="HMG_box"/>
    <property type="match status" value="1"/>
</dbReference>
<dbReference type="AlphaFoldDB" id="A0AAN7W2R6"/>
<accession>A0AAN7W2R6</accession>
<dbReference type="GO" id="GO:0016491">
    <property type="term" value="F:oxidoreductase activity"/>
    <property type="evidence" value="ECO:0007669"/>
    <property type="project" value="UniProtKB-KW"/>
</dbReference>
<dbReference type="GO" id="GO:0050660">
    <property type="term" value="F:flavin adenine dinucleotide binding"/>
    <property type="evidence" value="ECO:0007669"/>
    <property type="project" value="TreeGrafter"/>
</dbReference>
<dbReference type="InterPro" id="IPR002937">
    <property type="entry name" value="Amino_oxidase"/>
</dbReference>
<evidence type="ECO:0000313" key="5">
    <source>
        <dbReference type="EMBL" id="KAK5696804.1"/>
    </source>
</evidence>
<dbReference type="InterPro" id="IPR050281">
    <property type="entry name" value="Flavin_monoamine_oxidase"/>
</dbReference>
<dbReference type="Gene3D" id="3.90.660.10">
    <property type="match status" value="1"/>
</dbReference>
<dbReference type="SUPFAM" id="SSF51905">
    <property type="entry name" value="FAD/NAD(P)-binding domain"/>
    <property type="match status" value="1"/>
</dbReference>
<dbReference type="Gene3D" id="3.50.50.60">
    <property type="entry name" value="FAD/NAD(P)-binding domain"/>
    <property type="match status" value="2"/>
</dbReference>
<dbReference type="InterPro" id="IPR036188">
    <property type="entry name" value="FAD/NAD-bd_sf"/>
</dbReference>
<dbReference type="Pfam" id="PF01593">
    <property type="entry name" value="Amino_oxidase"/>
    <property type="match status" value="2"/>
</dbReference>
<feature type="region of interest" description="Disordered" evidence="3">
    <location>
        <begin position="446"/>
        <end position="465"/>
    </location>
</feature>
<comment type="similarity">
    <text evidence="1">Belongs to the flavin monoamine oxidase family.</text>
</comment>
<dbReference type="SUPFAM" id="SSF46689">
    <property type="entry name" value="Homeodomain-like"/>
    <property type="match status" value="1"/>
</dbReference>
<feature type="region of interest" description="Disordered" evidence="3">
    <location>
        <begin position="492"/>
        <end position="528"/>
    </location>
</feature>
<dbReference type="SUPFAM" id="SSF47095">
    <property type="entry name" value="HMG-box"/>
    <property type="match status" value="1"/>
</dbReference>
<protein>
    <recommendedName>
        <fullName evidence="4">SWIRM domain-containing protein</fullName>
    </recommendedName>
</protein>
<sequence>MDGGSGLVAESPNIRPMPAAPADISNGMKVKTTTTSEEDDSSMSSSATEVFDRSESHTTGQWAYDSNGTWRRHGSAESATSTAISSIPSSVDLEDNELLEVSSDFGSKKRLADGTLKHTLTGSDIGPEITPAPVSSVEQSVTATVETTQSTPPKRRGRPPKDKSATIGFAGKVRRASMISKLQDRVRPRSSIPAQLPKDVFASECIEAAEASRLDPYALHAGEHHLLADMLMHKEVTVYLNIRNAMLRLWIQNPMCSVTIEEAAGCAKEGRFFGLAEVAYKWLIRNGYINFGCTEVPKEPLAVKKGAKQKTVVVIGAGVSGLTTARQLEGLFAQNSEHWTDLGERPPRVIVLEGRTRIGGRVYSKPLRSQVEGSLPGNLRNTVEMGAMIVTGFEHGNPLDTIIRGQLGLHYHLLTDALTIYDTDGKPVDEETDTINTELYTDISDRTGEYRAAPQQHNTLKGDDELIDRARDPIADGFEGFQLEPLFPVDNAKHRKPVLKRGRRRNAPPGTEKLTGRSRVIEESGATESAARAAKTMGWQLREGVAKNQSISLHRVAQASLHPTLGTIMDEAIEQYQELIDITPRDMRLLNWHHANLEYANAAPVSYLSLSGHDQDTGNEFEGAHSEIVGGYTQLPRGLMNLPTKLDVRFDRIVDSIHYNDGRDPDLKTNIVCIDGEVIEADEVVMTAPLGVLKSGAVDFDPPLPGWKQGAIDRLGFGLLNKIVLLYDEPFWDDSRDMFGLLNEADKQDSLNPAHYAKKRGRFYLIWNASKISGRPMLVALMAGHSAYEAEQTDTNSLLSDINNRLKKTFAPKVVPAPKEVIVTRWKRDPFTRGTYSYVAPETRPGDYDDMAEPVGNLHFAGEATCGTHPATVHGAFLSGLRVAADVMQSLVGSITLPSPLVGTQVVKVAGLQQMPMQGHSLTMPDHAPSGAWGRLSFSDETNAHPTSEVVIKQEHDNINLASVPQIPADVAGKPTGGPPRQSVCSHDRSFWVQPEIFSSSDLNYEAGIMGSVLSQIGERPTKPKRPGVNPFILYTKDIWDKAKAHCTANNQFAGRDAIRQTIGKWWRESSEEVKAPYLATSQKAQQEADLVRKEWEINTQKWDHDAREIRKRYVRDRPPPVQQGAMAGASAVGLSKRKTNVSNCVVLEHL</sequence>
<feature type="compositionally biased region" description="Polar residues" evidence="3">
    <location>
        <begin position="136"/>
        <end position="151"/>
    </location>
</feature>
<name>A0AAN7W2R6_9PEZI</name>
<evidence type="ECO:0000256" key="3">
    <source>
        <dbReference type="SAM" id="MobiDB-lite"/>
    </source>
</evidence>
<evidence type="ECO:0000256" key="1">
    <source>
        <dbReference type="ARBA" id="ARBA00005995"/>
    </source>
</evidence>
<reference evidence="5" key="1">
    <citation type="submission" date="2023-08" db="EMBL/GenBank/DDBJ databases">
        <title>Black Yeasts Isolated from many extreme environments.</title>
        <authorList>
            <person name="Coleine C."/>
            <person name="Stajich J.E."/>
            <person name="Selbmann L."/>
        </authorList>
    </citation>
    <scope>NUCLEOTIDE SEQUENCE</scope>
    <source>
        <strain evidence="5">CCFEE 5810</strain>
    </source>
</reference>
<dbReference type="Pfam" id="PF04433">
    <property type="entry name" value="SWIRM"/>
    <property type="match status" value="1"/>
</dbReference>
<dbReference type="Gene3D" id="1.10.10.10">
    <property type="entry name" value="Winged helix-like DNA-binding domain superfamily/Winged helix DNA-binding domain"/>
    <property type="match status" value="1"/>
</dbReference>
<keyword evidence="2" id="KW-0560">Oxidoreductase</keyword>
<dbReference type="InterPro" id="IPR009071">
    <property type="entry name" value="HMG_box_dom"/>
</dbReference>
<dbReference type="PROSITE" id="PS50934">
    <property type="entry name" value="SWIRM"/>
    <property type="match status" value="1"/>
</dbReference>
<feature type="compositionally biased region" description="Polar residues" evidence="3">
    <location>
        <begin position="57"/>
        <end position="69"/>
    </location>
</feature>
<proteinExistence type="inferred from homology"/>
<dbReference type="GO" id="GO:0003682">
    <property type="term" value="F:chromatin binding"/>
    <property type="evidence" value="ECO:0007669"/>
    <property type="project" value="TreeGrafter"/>
</dbReference>
<dbReference type="PANTHER" id="PTHR10742:SF386">
    <property type="entry name" value="LYSINE-SPECIFIC HISTONE DEMETHYLASE 1A"/>
    <property type="match status" value="1"/>
</dbReference>
<dbReference type="Gene3D" id="1.10.30.10">
    <property type="entry name" value="High mobility group box domain"/>
    <property type="match status" value="1"/>
</dbReference>
<organism evidence="5 6">
    <name type="scientific">Elasticomyces elasticus</name>
    <dbReference type="NCBI Taxonomy" id="574655"/>
    <lineage>
        <taxon>Eukaryota</taxon>
        <taxon>Fungi</taxon>
        <taxon>Dikarya</taxon>
        <taxon>Ascomycota</taxon>
        <taxon>Pezizomycotina</taxon>
        <taxon>Dothideomycetes</taxon>
        <taxon>Dothideomycetidae</taxon>
        <taxon>Mycosphaerellales</taxon>
        <taxon>Teratosphaeriaceae</taxon>
        <taxon>Elasticomyces</taxon>
    </lineage>
</organism>